<dbReference type="SMART" id="SM00591">
    <property type="entry name" value="RWD"/>
    <property type="match status" value="1"/>
</dbReference>
<sequence length="255" mass="28709">MSNHQEEQALEVEALTSIFEEGKEFIRISETEFCLKLLPYPAGEEENHVGVTLHVTYTDDYPDSPPEWALEDIKGLNDPKQEELRSTIEEAISSSLGMAMIYTVAEACQDFLKQNNQRELSMHEEMLQRMAGDGKEGEAGDDGDEDEDEEEEENEEEEEWKGLAEKTLCEEKDRISMESFAAWKVKFDAEMIASGLLKRDENKAKTGKQFFLEASDQQKEAAKAEGGKDEAPLVYDAALFGENEDDLDDLSGGED</sequence>
<dbReference type="CDD" id="cd23823">
    <property type="entry name" value="RWD_GCN2"/>
    <property type="match status" value="1"/>
</dbReference>
<dbReference type="EMBL" id="HBNR01085746">
    <property type="protein sequence ID" value="CAE4663571.1"/>
    <property type="molecule type" value="Transcribed_RNA"/>
</dbReference>
<dbReference type="InterPro" id="IPR006575">
    <property type="entry name" value="RWD_dom"/>
</dbReference>
<dbReference type="GO" id="GO:0010468">
    <property type="term" value="P:regulation of gene expression"/>
    <property type="evidence" value="ECO:0007669"/>
    <property type="project" value="UniProtKB-ARBA"/>
</dbReference>
<dbReference type="FunFam" id="3.10.110.10:FF:000050">
    <property type="entry name" value="eIF-2-alpha kinase GCN2"/>
    <property type="match status" value="1"/>
</dbReference>
<evidence type="ECO:0000259" key="2">
    <source>
        <dbReference type="PROSITE" id="PS50908"/>
    </source>
</evidence>
<dbReference type="EMBL" id="HBNR01085745">
    <property type="protein sequence ID" value="CAE4663569.1"/>
    <property type="molecule type" value="Transcribed_RNA"/>
</dbReference>
<dbReference type="Pfam" id="PF05773">
    <property type="entry name" value="RWD"/>
    <property type="match status" value="1"/>
</dbReference>
<feature type="compositionally biased region" description="Acidic residues" evidence="1">
    <location>
        <begin position="139"/>
        <end position="159"/>
    </location>
</feature>
<dbReference type="AlphaFoldDB" id="A0A6T1MTV5"/>
<dbReference type="PROSITE" id="PS50908">
    <property type="entry name" value="RWD"/>
    <property type="match status" value="1"/>
</dbReference>
<dbReference type="InterPro" id="IPR016135">
    <property type="entry name" value="UBQ-conjugating_enzyme/RWD"/>
</dbReference>
<dbReference type="InterPro" id="IPR040213">
    <property type="entry name" value="GIR2-like"/>
</dbReference>
<evidence type="ECO:0000313" key="4">
    <source>
        <dbReference type="EMBL" id="CAE4663569.1"/>
    </source>
</evidence>
<feature type="region of interest" description="Disordered" evidence="1">
    <location>
        <begin position="131"/>
        <end position="164"/>
    </location>
</feature>
<evidence type="ECO:0000256" key="1">
    <source>
        <dbReference type="SAM" id="MobiDB-lite"/>
    </source>
</evidence>
<reference evidence="6" key="1">
    <citation type="submission" date="2021-01" db="EMBL/GenBank/DDBJ databases">
        <authorList>
            <person name="Corre E."/>
            <person name="Pelletier E."/>
            <person name="Niang G."/>
            <person name="Scheremetjew M."/>
            <person name="Finn R."/>
            <person name="Kale V."/>
            <person name="Holt S."/>
            <person name="Cochrane G."/>
            <person name="Meng A."/>
            <person name="Brown T."/>
            <person name="Cohen L."/>
        </authorList>
    </citation>
    <scope>NUCLEOTIDE SEQUENCE</scope>
    <source>
        <strain evidence="6">CCMP3105</strain>
    </source>
</reference>
<gene>
    <name evidence="3" type="ORF">AMON00008_LOCUS61419</name>
    <name evidence="4" type="ORF">AMON00008_LOCUS61420</name>
    <name evidence="5" type="ORF">AMON00008_LOCUS61421</name>
    <name evidence="6" type="ORF">AMON00008_LOCUS61422</name>
</gene>
<evidence type="ECO:0000313" key="5">
    <source>
        <dbReference type="EMBL" id="CAE4663571.1"/>
    </source>
</evidence>
<evidence type="ECO:0000313" key="3">
    <source>
        <dbReference type="EMBL" id="CAE4663567.1"/>
    </source>
</evidence>
<evidence type="ECO:0000313" key="6">
    <source>
        <dbReference type="EMBL" id="CAE4663572.1"/>
    </source>
</evidence>
<dbReference type="GO" id="GO:0009893">
    <property type="term" value="P:positive regulation of metabolic process"/>
    <property type="evidence" value="ECO:0007669"/>
    <property type="project" value="UniProtKB-ARBA"/>
</dbReference>
<proteinExistence type="predicted"/>
<dbReference type="EMBL" id="HBNR01085747">
    <property type="protein sequence ID" value="CAE4663572.1"/>
    <property type="molecule type" value="Transcribed_RNA"/>
</dbReference>
<protein>
    <recommendedName>
        <fullName evidence="2">RWD domain-containing protein</fullName>
    </recommendedName>
</protein>
<name>A0A6T1MTV5_9DINO</name>
<accession>A0A6T1MTV5</accession>
<dbReference type="SUPFAM" id="SSF54495">
    <property type="entry name" value="UBC-like"/>
    <property type="match status" value="1"/>
</dbReference>
<dbReference type="GO" id="GO:0051246">
    <property type="term" value="P:regulation of protein metabolic process"/>
    <property type="evidence" value="ECO:0007669"/>
    <property type="project" value="UniProtKB-ARBA"/>
</dbReference>
<organism evidence="6">
    <name type="scientific">Alexandrium monilatum</name>
    <dbReference type="NCBI Taxonomy" id="311494"/>
    <lineage>
        <taxon>Eukaryota</taxon>
        <taxon>Sar</taxon>
        <taxon>Alveolata</taxon>
        <taxon>Dinophyceae</taxon>
        <taxon>Gonyaulacales</taxon>
        <taxon>Pyrocystaceae</taxon>
        <taxon>Alexandrium</taxon>
    </lineage>
</organism>
<feature type="domain" description="RWD" evidence="2">
    <location>
        <begin position="10"/>
        <end position="115"/>
    </location>
</feature>
<dbReference type="GO" id="GO:0033554">
    <property type="term" value="P:cellular response to stress"/>
    <property type="evidence" value="ECO:0007669"/>
    <property type="project" value="UniProtKB-ARBA"/>
</dbReference>
<dbReference type="PANTHER" id="PTHR12292">
    <property type="entry name" value="RWD DOMAIN-CONTAINING PROTEIN"/>
    <property type="match status" value="1"/>
</dbReference>
<dbReference type="EMBL" id="HBNR01085744">
    <property type="protein sequence ID" value="CAE4663567.1"/>
    <property type="molecule type" value="Transcribed_RNA"/>
</dbReference>
<dbReference type="Gene3D" id="3.10.110.10">
    <property type="entry name" value="Ubiquitin Conjugating Enzyme"/>
    <property type="match status" value="1"/>
</dbReference>